<dbReference type="EMBL" id="CAJVPM010000026">
    <property type="protein sequence ID" value="CAG8434609.1"/>
    <property type="molecule type" value="Genomic_DNA"/>
</dbReference>
<comment type="caution">
    <text evidence="1">The sequence shown here is derived from an EMBL/GenBank/DDBJ whole genome shotgun (WGS) entry which is preliminary data.</text>
</comment>
<evidence type="ECO:0000313" key="1">
    <source>
        <dbReference type="EMBL" id="CAG8434609.1"/>
    </source>
</evidence>
<keyword evidence="2" id="KW-1185">Reference proteome</keyword>
<name>A0ACA9JV95_9GLOM</name>
<dbReference type="Proteomes" id="UP000789860">
    <property type="component" value="Unassembled WGS sequence"/>
</dbReference>
<organism evidence="1 2">
    <name type="scientific">Scutellospora calospora</name>
    <dbReference type="NCBI Taxonomy" id="85575"/>
    <lineage>
        <taxon>Eukaryota</taxon>
        <taxon>Fungi</taxon>
        <taxon>Fungi incertae sedis</taxon>
        <taxon>Mucoromycota</taxon>
        <taxon>Glomeromycotina</taxon>
        <taxon>Glomeromycetes</taxon>
        <taxon>Diversisporales</taxon>
        <taxon>Gigasporaceae</taxon>
        <taxon>Scutellospora</taxon>
    </lineage>
</organism>
<gene>
    <name evidence="1" type="ORF">SCALOS_LOCUS98</name>
</gene>
<accession>A0ACA9JV95</accession>
<proteinExistence type="predicted"/>
<protein>
    <submittedName>
        <fullName evidence="1">5558_t:CDS:1</fullName>
    </submittedName>
</protein>
<evidence type="ECO:0000313" key="2">
    <source>
        <dbReference type="Proteomes" id="UP000789860"/>
    </source>
</evidence>
<sequence>MREIIQSKSIPVKHNPTKEEKELKTQYKNEATTKFKLPIPEKYKCKNSYSSNQFRTIQEMKLQTQENINLNQFWRSTNARKHQFKSISAKHKSTKGVKEFKSRKKLQATYHYSRAKSPILAKYNTRNEATAKSKSIPDLNLQMK</sequence>
<reference evidence="1" key="1">
    <citation type="submission" date="2021-06" db="EMBL/GenBank/DDBJ databases">
        <authorList>
            <person name="Kallberg Y."/>
            <person name="Tangrot J."/>
            <person name="Rosling A."/>
        </authorList>
    </citation>
    <scope>NUCLEOTIDE SEQUENCE</scope>
    <source>
        <strain evidence="1">AU212A</strain>
    </source>
</reference>